<name>F5Z9L1_ALTNA</name>
<gene>
    <name evidence="1" type="ordered locus">ambt_01510</name>
</gene>
<dbReference type="HOGENOM" id="CLU_1183021_0_0_6"/>
<sequence>MSETARPIDILLPVFEKGKLTHVLPSAYKADGMIFAVAASPEIPMPEQWMPWLIQSSSSALVDKDVDALADVLMNNLRAHLQCMTDEKPLMPSRCVYSEGDATVEPASAIPAELAQWLEGLLYVHQQLEDVWQQAWEKFSAKDAMREDINDSDTPEKRLSRCLKLFTTLANVELALQYRNPSQAQQLKANLPLLWKQLPAMIQDYIDLAGELSAALPNQFETFTKTS</sequence>
<dbReference type="RefSeq" id="WP_013782798.1">
    <property type="nucleotide sequence ID" value="NC_015554.1"/>
</dbReference>
<dbReference type="OrthoDB" id="6383265at2"/>
<evidence type="ECO:0000313" key="1">
    <source>
        <dbReference type="EMBL" id="AEF01856.1"/>
    </source>
</evidence>
<dbReference type="eggNOG" id="COG3318">
    <property type="taxonomic scope" value="Bacteria"/>
</dbReference>
<protein>
    <submittedName>
        <fullName evidence="1">YecA family protein</fullName>
    </submittedName>
</protein>
<dbReference type="EMBL" id="CP002339">
    <property type="protein sequence ID" value="AEF01856.1"/>
    <property type="molecule type" value="Genomic_DNA"/>
</dbReference>
<dbReference type="KEGG" id="alt:ambt_01510"/>
<evidence type="ECO:0000313" key="2">
    <source>
        <dbReference type="Proteomes" id="UP000000683"/>
    </source>
</evidence>
<accession>F5Z9L1</accession>
<proteinExistence type="predicted"/>
<dbReference type="InterPro" id="IPR011978">
    <property type="entry name" value="YgfB-like"/>
</dbReference>
<keyword evidence="2" id="KW-1185">Reference proteome</keyword>
<dbReference type="AlphaFoldDB" id="F5Z9L1"/>
<reference evidence="1 2" key="1">
    <citation type="journal article" date="2011" name="J. Bacteriol.">
        <title>Complete genome sequence of the polycyclic aromatic hydrocarbon-degrading bacterium Alteromonas sp. strain SN2.</title>
        <authorList>
            <person name="Jin H.M."/>
            <person name="Jeong H."/>
            <person name="Moon E.J."/>
            <person name="Math R.K."/>
            <person name="Lee K."/>
            <person name="Kim H.J."/>
            <person name="Jeon C.O."/>
            <person name="Oh T.K."/>
            <person name="Kim J.F."/>
        </authorList>
    </citation>
    <scope>NUCLEOTIDE SEQUENCE [LARGE SCALE GENOMIC DNA]</scope>
    <source>
        <strain evidence="2">JCM 17741 / KACC 18427 / KCTC 11700BP / SN2</strain>
    </source>
</reference>
<organism evidence="1 2">
    <name type="scientific">Alteromonas naphthalenivorans</name>
    <dbReference type="NCBI Taxonomy" id="715451"/>
    <lineage>
        <taxon>Bacteria</taxon>
        <taxon>Pseudomonadati</taxon>
        <taxon>Pseudomonadota</taxon>
        <taxon>Gammaproteobacteria</taxon>
        <taxon>Alteromonadales</taxon>
        <taxon>Alteromonadaceae</taxon>
        <taxon>Alteromonas/Salinimonas group</taxon>
        <taxon>Alteromonas</taxon>
    </lineage>
</organism>
<dbReference type="Proteomes" id="UP000000683">
    <property type="component" value="Chromosome"/>
</dbReference>
<dbReference type="Pfam" id="PF03695">
    <property type="entry name" value="UPF0149"/>
    <property type="match status" value="1"/>
</dbReference>